<comment type="pathway">
    <text evidence="1">Bacterial outer membrane biogenesis; LPS O-antigen biosynthesis.</text>
</comment>
<comment type="caution">
    <text evidence="4">The sequence shown here is derived from an EMBL/GenBank/DDBJ whole genome shotgun (WGS) entry which is preliminary data.</text>
</comment>
<comment type="similarity">
    <text evidence="2">Belongs to the NAD(P)-dependent epimerase/dehydratase family.</text>
</comment>
<dbReference type="Proteomes" id="UP000248916">
    <property type="component" value="Unassembled WGS sequence"/>
</dbReference>
<dbReference type="InterPro" id="IPR036291">
    <property type="entry name" value="NAD(P)-bd_dom_sf"/>
</dbReference>
<dbReference type="Gene3D" id="3.90.25.10">
    <property type="entry name" value="UDP-galactose 4-epimerase, domain 1"/>
    <property type="match status" value="1"/>
</dbReference>
<dbReference type="SUPFAM" id="SSF51735">
    <property type="entry name" value="NAD(P)-binding Rossmann-fold domains"/>
    <property type="match status" value="1"/>
</dbReference>
<dbReference type="Pfam" id="PF01370">
    <property type="entry name" value="Epimerase"/>
    <property type="match status" value="1"/>
</dbReference>
<dbReference type="AlphaFoldDB" id="A0A2W7N2R2"/>
<keyword evidence="5" id="KW-1185">Reference proteome</keyword>
<accession>A0A2W7N2R2</accession>
<proteinExistence type="inferred from homology"/>
<evidence type="ECO:0000259" key="3">
    <source>
        <dbReference type="Pfam" id="PF01370"/>
    </source>
</evidence>
<dbReference type="EMBL" id="QKZL01000014">
    <property type="protein sequence ID" value="PZX14350.1"/>
    <property type="molecule type" value="Genomic_DNA"/>
</dbReference>
<feature type="domain" description="NAD-dependent epimerase/dehydratase" evidence="3">
    <location>
        <begin position="3"/>
        <end position="285"/>
    </location>
</feature>
<evidence type="ECO:0000256" key="1">
    <source>
        <dbReference type="ARBA" id="ARBA00005125"/>
    </source>
</evidence>
<dbReference type="RefSeq" id="WP_111538032.1">
    <property type="nucleotide sequence ID" value="NZ_QKZL01000014.1"/>
</dbReference>
<protein>
    <submittedName>
        <fullName evidence="4">UDP-sulfoquinovose synthase</fullName>
    </submittedName>
</protein>
<evidence type="ECO:0000313" key="4">
    <source>
        <dbReference type="EMBL" id="PZX14350.1"/>
    </source>
</evidence>
<gene>
    <name evidence="4" type="ORF">LX81_02933</name>
</gene>
<reference evidence="4 5" key="1">
    <citation type="submission" date="2018-06" db="EMBL/GenBank/DDBJ databases">
        <title>Genomic Encyclopedia of Archaeal and Bacterial Type Strains, Phase II (KMG-II): from individual species to whole genera.</title>
        <authorList>
            <person name="Goeker M."/>
        </authorList>
    </citation>
    <scope>NUCLEOTIDE SEQUENCE [LARGE SCALE GENOMIC DNA]</scope>
    <source>
        <strain evidence="4 5">DSM 22009</strain>
    </source>
</reference>
<dbReference type="Gene3D" id="3.40.50.720">
    <property type="entry name" value="NAD(P)-binding Rossmann-like Domain"/>
    <property type="match status" value="1"/>
</dbReference>
<evidence type="ECO:0000313" key="5">
    <source>
        <dbReference type="Proteomes" id="UP000248916"/>
    </source>
</evidence>
<organism evidence="4 5">
    <name type="scientific">Palleronia aestuarii</name>
    <dbReference type="NCBI Taxonomy" id="568105"/>
    <lineage>
        <taxon>Bacteria</taxon>
        <taxon>Pseudomonadati</taxon>
        <taxon>Pseudomonadota</taxon>
        <taxon>Alphaproteobacteria</taxon>
        <taxon>Rhodobacterales</taxon>
        <taxon>Roseobacteraceae</taxon>
        <taxon>Palleronia</taxon>
    </lineage>
</organism>
<evidence type="ECO:0000256" key="2">
    <source>
        <dbReference type="ARBA" id="ARBA00007637"/>
    </source>
</evidence>
<dbReference type="PANTHER" id="PTHR43000">
    <property type="entry name" value="DTDP-D-GLUCOSE 4,6-DEHYDRATASE-RELATED"/>
    <property type="match status" value="1"/>
</dbReference>
<dbReference type="InterPro" id="IPR001509">
    <property type="entry name" value="Epimerase_deHydtase"/>
</dbReference>
<dbReference type="OrthoDB" id="9771073at2"/>
<name>A0A2W7N2R2_9RHOB</name>
<sequence length="383" mass="43289">MRILILGGDGYIGWPTAMKLSAAGHEVWVADNYLRRRLMREIDCDALVPVPNLHERARLWQAASGHEVAVRIGDLDAWDFIDALFAEARPDTIIHYAEQPSAPYSMIDRRAADLTLRNNLGVTFNTIQAMNAHVPGAHLIKLGTMGEYGTPNIDIEEGWIEIEHKGRRDKFLFPRAAGSLYHTTKVLDTDLLWFYVRVWGLRVTDLMQGPVYGLATDESAGDERLLSFLNYDEVFGTVLNRFMVQAAADYPLTVYGKGGQTRGYLHLKDALQCVGLAVDNPPAEGELRVLNQFVETFSVNDLAERVRASGARLGLDVRVESLPNPRREMEEHYYNPVHTGLLDLGLKPTPLDDGIMDEMMSLILRYRDQIVPERIFRGVKWRK</sequence>